<accession>A0A2G5SGR9</accession>
<protein>
    <submittedName>
        <fullName evidence="1">Uncharacterized protein</fullName>
    </submittedName>
</protein>
<evidence type="ECO:0000313" key="2">
    <source>
        <dbReference type="Proteomes" id="UP000230233"/>
    </source>
</evidence>
<keyword evidence="2" id="KW-1185">Reference proteome</keyword>
<gene>
    <name evidence="1" type="ORF">B9Z55_027386</name>
</gene>
<reference evidence="2" key="1">
    <citation type="submission" date="2017-10" db="EMBL/GenBank/DDBJ databases">
        <title>Rapid genome shrinkage in a self-fertile nematode reveals novel sperm competition proteins.</title>
        <authorList>
            <person name="Yin D."/>
            <person name="Schwarz E.M."/>
            <person name="Thomas C.G."/>
            <person name="Felde R.L."/>
            <person name="Korf I.F."/>
            <person name="Cutter A.D."/>
            <person name="Schartner C.M."/>
            <person name="Ralston E.J."/>
            <person name="Meyer B.J."/>
            <person name="Haag E.S."/>
        </authorList>
    </citation>
    <scope>NUCLEOTIDE SEQUENCE [LARGE SCALE GENOMIC DNA]</scope>
    <source>
        <strain evidence="2">JU1422</strain>
    </source>
</reference>
<dbReference type="EMBL" id="PDUG01000009">
    <property type="protein sequence ID" value="PIC14109.1"/>
    <property type="molecule type" value="Genomic_DNA"/>
</dbReference>
<dbReference type="Proteomes" id="UP000230233">
    <property type="component" value="Unassembled WGS sequence"/>
</dbReference>
<sequence>MFTIALHCSIAVRRKPVDIDRVSRSAQFKMKPSYRPQDPPGHPRLRDYVPVPAPEIHPFNKPLKNRLLSRNGVPIESPIDGNSSKNNFFGEIGVEI</sequence>
<comment type="caution">
    <text evidence="1">The sequence shown here is derived from an EMBL/GenBank/DDBJ whole genome shotgun (WGS) entry which is preliminary data.</text>
</comment>
<name>A0A2G5SGR9_9PELO</name>
<proteinExistence type="predicted"/>
<organism evidence="1 2">
    <name type="scientific">Caenorhabditis nigoni</name>
    <dbReference type="NCBI Taxonomy" id="1611254"/>
    <lineage>
        <taxon>Eukaryota</taxon>
        <taxon>Metazoa</taxon>
        <taxon>Ecdysozoa</taxon>
        <taxon>Nematoda</taxon>
        <taxon>Chromadorea</taxon>
        <taxon>Rhabditida</taxon>
        <taxon>Rhabditina</taxon>
        <taxon>Rhabditomorpha</taxon>
        <taxon>Rhabditoidea</taxon>
        <taxon>Rhabditidae</taxon>
        <taxon>Peloderinae</taxon>
        <taxon>Caenorhabditis</taxon>
    </lineage>
</organism>
<dbReference type="AlphaFoldDB" id="A0A2G5SGR9"/>
<evidence type="ECO:0000313" key="1">
    <source>
        <dbReference type="EMBL" id="PIC14109.1"/>
    </source>
</evidence>